<dbReference type="GO" id="GO:0009451">
    <property type="term" value="P:RNA modification"/>
    <property type="evidence" value="ECO:0007669"/>
    <property type="project" value="InterPro"/>
</dbReference>
<feature type="repeat" description="PPR" evidence="2">
    <location>
        <begin position="36"/>
        <end position="66"/>
    </location>
</feature>
<evidence type="ECO:0000256" key="1">
    <source>
        <dbReference type="ARBA" id="ARBA00022737"/>
    </source>
</evidence>
<dbReference type="EMBL" id="DF973251">
    <property type="protein sequence ID" value="GAU22670.1"/>
    <property type="molecule type" value="Genomic_DNA"/>
</dbReference>
<dbReference type="Pfam" id="PF12854">
    <property type="entry name" value="PPR_1"/>
    <property type="match status" value="1"/>
</dbReference>
<proteinExistence type="predicted"/>
<evidence type="ECO:0000256" key="2">
    <source>
        <dbReference type="PROSITE-ProRule" id="PRU00708"/>
    </source>
</evidence>
<dbReference type="NCBIfam" id="TIGR00756">
    <property type="entry name" value="PPR"/>
    <property type="match status" value="3"/>
</dbReference>
<dbReference type="InterPro" id="IPR002885">
    <property type="entry name" value="PPR_rpt"/>
</dbReference>
<dbReference type="InterPro" id="IPR011990">
    <property type="entry name" value="TPR-like_helical_dom_sf"/>
</dbReference>
<dbReference type="FunFam" id="1.25.40.10:FF:000125">
    <property type="entry name" value="Pentatricopeptide repeat-containing protein"/>
    <property type="match status" value="1"/>
</dbReference>
<gene>
    <name evidence="3" type="ORF">TSUD_234920</name>
</gene>
<dbReference type="PROSITE" id="PS51375">
    <property type="entry name" value="PPR"/>
    <property type="match status" value="2"/>
</dbReference>
<organism evidence="3 4">
    <name type="scientific">Trifolium subterraneum</name>
    <name type="common">Subterranean clover</name>
    <dbReference type="NCBI Taxonomy" id="3900"/>
    <lineage>
        <taxon>Eukaryota</taxon>
        <taxon>Viridiplantae</taxon>
        <taxon>Streptophyta</taxon>
        <taxon>Embryophyta</taxon>
        <taxon>Tracheophyta</taxon>
        <taxon>Spermatophyta</taxon>
        <taxon>Magnoliopsida</taxon>
        <taxon>eudicotyledons</taxon>
        <taxon>Gunneridae</taxon>
        <taxon>Pentapetalae</taxon>
        <taxon>rosids</taxon>
        <taxon>fabids</taxon>
        <taxon>Fabales</taxon>
        <taxon>Fabaceae</taxon>
        <taxon>Papilionoideae</taxon>
        <taxon>50 kb inversion clade</taxon>
        <taxon>NPAAA clade</taxon>
        <taxon>Hologalegina</taxon>
        <taxon>IRL clade</taxon>
        <taxon>Trifolieae</taxon>
        <taxon>Trifolium</taxon>
    </lineage>
</organism>
<evidence type="ECO:0008006" key="5">
    <source>
        <dbReference type="Google" id="ProtNLM"/>
    </source>
</evidence>
<evidence type="ECO:0000313" key="4">
    <source>
        <dbReference type="Proteomes" id="UP000242715"/>
    </source>
</evidence>
<dbReference type="Pfam" id="PF01535">
    <property type="entry name" value="PPR"/>
    <property type="match status" value="1"/>
</dbReference>
<evidence type="ECO:0000313" key="3">
    <source>
        <dbReference type="EMBL" id="GAU22670.1"/>
    </source>
</evidence>
<dbReference type="PANTHER" id="PTHR47926">
    <property type="entry name" value="PENTATRICOPEPTIDE REPEAT-CONTAINING PROTEIN"/>
    <property type="match status" value="1"/>
</dbReference>
<dbReference type="AlphaFoldDB" id="A0A2Z6MH47"/>
<dbReference type="SUPFAM" id="SSF48452">
    <property type="entry name" value="TPR-like"/>
    <property type="match status" value="1"/>
</dbReference>
<dbReference type="InterPro" id="IPR046960">
    <property type="entry name" value="PPR_At4g14850-like_plant"/>
</dbReference>
<keyword evidence="1" id="KW-0677">Repeat</keyword>
<dbReference type="Proteomes" id="UP000242715">
    <property type="component" value="Unassembled WGS sequence"/>
</dbReference>
<dbReference type="GO" id="GO:0048731">
    <property type="term" value="P:system development"/>
    <property type="evidence" value="ECO:0007669"/>
    <property type="project" value="UniProtKB-ARBA"/>
</dbReference>
<dbReference type="OrthoDB" id="1436350at2759"/>
<dbReference type="Gene3D" id="1.25.40.10">
    <property type="entry name" value="Tetratricopeptide repeat domain"/>
    <property type="match status" value="1"/>
</dbReference>
<name>A0A2Z6MH47_TRISU</name>
<sequence>MTYKDIAAKTALMSGLIQNGRIDEASQVFSQLGKRDAICWNSMIAGYCQSGRMGEALNLFRQMPVKNAVSWNTMISGYAQSGQMDRAAEIFEAMLRSSLVEWLTVLALKIKWEWLLPCGSELLGNHSESDDVVWCGGCDSTTIMQIILSPHVSKGSLKKAQRWKLRCKTSCLSHCHVHGSSSSKNKKAQKY</sequence>
<keyword evidence="4" id="KW-1185">Reference proteome</keyword>
<feature type="repeat" description="PPR" evidence="2">
    <location>
        <begin position="67"/>
        <end position="101"/>
    </location>
</feature>
<accession>A0A2Z6MH47</accession>
<reference evidence="4" key="1">
    <citation type="journal article" date="2017" name="Front. Plant Sci.">
        <title>Climate Clever Clovers: New Paradigm to Reduce the Environmental Footprint of Ruminants by Breeding Low Methanogenic Forages Utilizing Haplotype Variation.</title>
        <authorList>
            <person name="Kaur P."/>
            <person name="Appels R."/>
            <person name="Bayer P.E."/>
            <person name="Keeble-Gagnere G."/>
            <person name="Wang J."/>
            <person name="Hirakawa H."/>
            <person name="Shirasawa K."/>
            <person name="Vercoe P."/>
            <person name="Stefanova K."/>
            <person name="Durmic Z."/>
            <person name="Nichols P."/>
            <person name="Revell C."/>
            <person name="Isobe S.N."/>
            <person name="Edwards D."/>
            <person name="Erskine W."/>
        </authorList>
    </citation>
    <scope>NUCLEOTIDE SEQUENCE [LARGE SCALE GENOMIC DNA]</scope>
    <source>
        <strain evidence="4">cv. Daliak</strain>
    </source>
</reference>
<protein>
    <recommendedName>
        <fullName evidence="5">Pentatricopeptide repeat-containing protein</fullName>
    </recommendedName>
</protein>
<dbReference type="GO" id="GO:0003723">
    <property type="term" value="F:RNA binding"/>
    <property type="evidence" value="ECO:0007669"/>
    <property type="project" value="InterPro"/>
</dbReference>